<keyword evidence="4" id="KW-1185">Reference proteome</keyword>
<keyword evidence="2" id="KW-0732">Signal</keyword>
<feature type="signal peptide" evidence="2">
    <location>
        <begin position="1"/>
        <end position="18"/>
    </location>
</feature>
<name>A0ABQ5V208_9PROT</name>
<feature type="region of interest" description="Disordered" evidence="1">
    <location>
        <begin position="27"/>
        <end position="56"/>
    </location>
</feature>
<dbReference type="PROSITE" id="PS51257">
    <property type="entry name" value="PROKAR_LIPOPROTEIN"/>
    <property type="match status" value="1"/>
</dbReference>
<accession>A0ABQ5V208</accession>
<protein>
    <submittedName>
        <fullName evidence="3">Uncharacterized protein</fullName>
    </submittedName>
</protein>
<reference evidence="3" key="1">
    <citation type="journal article" date="2014" name="Int. J. Syst. Evol. Microbiol.">
        <title>Complete genome of a new Firmicutes species belonging to the dominant human colonic microbiota ('Ruminococcus bicirculans') reveals two chromosomes and a selective capacity to utilize plant glucans.</title>
        <authorList>
            <consortium name="NISC Comparative Sequencing Program"/>
            <person name="Wegmann U."/>
            <person name="Louis P."/>
            <person name="Goesmann A."/>
            <person name="Henrissat B."/>
            <person name="Duncan S.H."/>
            <person name="Flint H.J."/>
        </authorList>
    </citation>
    <scope>NUCLEOTIDE SEQUENCE</scope>
    <source>
        <strain evidence="3">NBRC 108216</strain>
    </source>
</reference>
<evidence type="ECO:0000256" key="1">
    <source>
        <dbReference type="SAM" id="MobiDB-lite"/>
    </source>
</evidence>
<dbReference type="Proteomes" id="UP001161390">
    <property type="component" value="Unassembled WGS sequence"/>
</dbReference>
<evidence type="ECO:0000313" key="3">
    <source>
        <dbReference type="EMBL" id="GLQ21117.1"/>
    </source>
</evidence>
<proteinExistence type="predicted"/>
<comment type="caution">
    <text evidence="3">The sequence shown here is derived from an EMBL/GenBank/DDBJ whole genome shotgun (WGS) entry which is preliminary data.</text>
</comment>
<gene>
    <name evidence="3" type="ORF">GCM10007854_20720</name>
</gene>
<feature type="chain" id="PRO_5047361077" evidence="2">
    <location>
        <begin position="19"/>
        <end position="95"/>
    </location>
</feature>
<evidence type="ECO:0000313" key="4">
    <source>
        <dbReference type="Proteomes" id="UP001161390"/>
    </source>
</evidence>
<sequence>MKHLAIMTALLVSSQLLTGCFGGDDNSPAPPVIVVPPPPLPPPPPPPPTTGQASDFGAGFATAFAANPNSDPVDPVMGDIIPITKFANPLDIENP</sequence>
<organism evidence="3 4">
    <name type="scientific">Algimonas porphyrae</name>
    <dbReference type="NCBI Taxonomy" id="1128113"/>
    <lineage>
        <taxon>Bacteria</taxon>
        <taxon>Pseudomonadati</taxon>
        <taxon>Pseudomonadota</taxon>
        <taxon>Alphaproteobacteria</taxon>
        <taxon>Maricaulales</taxon>
        <taxon>Robiginitomaculaceae</taxon>
        <taxon>Algimonas</taxon>
    </lineage>
</organism>
<evidence type="ECO:0000256" key="2">
    <source>
        <dbReference type="SAM" id="SignalP"/>
    </source>
</evidence>
<dbReference type="EMBL" id="BSNJ01000004">
    <property type="protein sequence ID" value="GLQ21117.1"/>
    <property type="molecule type" value="Genomic_DNA"/>
</dbReference>
<feature type="compositionally biased region" description="Pro residues" evidence="1">
    <location>
        <begin position="28"/>
        <end position="49"/>
    </location>
</feature>
<reference evidence="3" key="2">
    <citation type="submission" date="2023-01" db="EMBL/GenBank/DDBJ databases">
        <title>Draft genome sequence of Algimonas porphyrae strain NBRC 108216.</title>
        <authorList>
            <person name="Sun Q."/>
            <person name="Mori K."/>
        </authorList>
    </citation>
    <scope>NUCLEOTIDE SEQUENCE</scope>
    <source>
        <strain evidence="3">NBRC 108216</strain>
    </source>
</reference>